<feature type="domain" description="CRESS-DNA virus Rep endonuclease" evidence="14">
    <location>
        <begin position="7"/>
        <end position="110"/>
    </location>
</feature>
<keyword evidence="11" id="KW-0378">Hydrolase</keyword>
<keyword evidence="13" id="KW-0238">DNA-binding</keyword>
<evidence type="ECO:0000313" key="16">
    <source>
        <dbReference type="Proteomes" id="UP000111010"/>
    </source>
</evidence>
<dbReference type="InterPro" id="IPR027417">
    <property type="entry name" value="P-loop_NTPase"/>
</dbReference>
<name>A0A140CTS6_9VIRU</name>
<reference evidence="16" key="1">
    <citation type="journal article" date="2016" name="Infect. Genet. Evol.">
        <title>Cycloviruses, gemycircularviruses and other novel replication-associated protein encoding circular viruses in Pacific flying fox (Pteropus tonganus) faeces.</title>
        <authorList>
            <person name="Male M.F."/>
            <person name="Kraberger S."/>
            <person name="Stainton D."/>
            <person name="Kami V."/>
            <person name="Varsani A."/>
        </authorList>
    </citation>
    <scope>NUCLEOTIDE SEQUENCE [LARGE SCALE GENOMIC DNA]</scope>
</reference>
<keyword evidence="6" id="KW-0235">DNA replication</keyword>
<dbReference type="InterPro" id="IPR001301">
    <property type="entry name" value="Gemini_AL1_CLV"/>
</dbReference>
<dbReference type="PRINTS" id="PR00228">
    <property type="entry name" value="GEMCOATCLVL1"/>
</dbReference>
<evidence type="ECO:0000256" key="10">
    <source>
        <dbReference type="ARBA" id="ARBA00022759"/>
    </source>
</evidence>
<dbReference type="GO" id="GO:0042025">
    <property type="term" value="C:host cell nucleus"/>
    <property type="evidence" value="ECO:0007669"/>
    <property type="project" value="UniProtKB-SubCell"/>
</dbReference>
<keyword evidence="12" id="KW-0190">Covalent protein-DNA linkage</keyword>
<keyword evidence="4" id="KW-0808">Transferase</keyword>
<dbReference type="Pfam" id="PF00799">
    <property type="entry name" value="Gemini_AL1"/>
    <property type="match status" value="1"/>
</dbReference>
<dbReference type="GO" id="GO:0016888">
    <property type="term" value="F:DNA endonuclease activity, producing 5'-phosphomonoesters"/>
    <property type="evidence" value="ECO:0007669"/>
    <property type="project" value="InterPro"/>
</dbReference>
<dbReference type="OrthoDB" id="9195at10239"/>
<dbReference type="GO" id="GO:0000166">
    <property type="term" value="F:nucleotide binding"/>
    <property type="evidence" value="ECO:0007669"/>
    <property type="project" value="UniProtKB-KW"/>
</dbReference>
<sequence>MPSNGLFVNSRYKLLTYAQCGDLDPFDIVDLLSGLQGECIVGRELHSDGGIHLHVFVDFGRKFRSRSVGIFDVGGRHPNVVASWGTPEEGYDYAIKDGDVVAGGLERPTPRESRAGNGSAAAKWATIADADDREQFFELVKSLDPKTFVTRLQDLQRFADWKFRSDPEPYITPNNIHFPDDGTDGRAEWVHSSLCLYGESRLGKTLWARSLGHHVYFCGLFSGKELLNNLDADYAVFDDMQGGISFFHGWKNWFGCQLNFQVKQMYRDPVNVTWGKSCIWGSNDDPRDSMKQVDVDWINKNCIFVEVTQPIFHANTE</sequence>
<evidence type="ECO:0000256" key="13">
    <source>
        <dbReference type="ARBA" id="ARBA00023125"/>
    </source>
</evidence>
<dbReference type="KEGG" id="vg:37617525"/>
<dbReference type="GO" id="GO:0005198">
    <property type="term" value="F:structural molecule activity"/>
    <property type="evidence" value="ECO:0007669"/>
    <property type="project" value="InterPro"/>
</dbReference>
<dbReference type="GO" id="GO:0006260">
    <property type="term" value="P:DNA replication"/>
    <property type="evidence" value="ECO:0007669"/>
    <property type="project" value="UniProtKB-KW"/>
</dbReference>
<dbReference type="GeneID" id="37617525"/>
<dbReference type="EMBL" id="KT732814">
    <property type="protein sequence ID" value="AMH87733.1"/>
    <property type="molecule type" value="Genomic_DNA"/>
</dbReference>
<keyword evidence="3" id="KW-1048">Host nucleus</keyword>
<dbReference type="PROSITE" id="PS52020">
    <property type="entry name" value="CRESS_DNA_REP"/>
    <property type="match status" value="1"/>
</dbReference>
<dbReference type="SUPFAM" id="SSF55464">
    <property type="entry name" value="Origin of replication-binding domain, RBD-like"/>
    <property type="match status" value="1"/>
</dbReference>
<keyword evidence="5" id="KW-0548">Nucleotidyltransferase</keyword>
<evidence type="ECO:0000256" key="1">
    <source>
        <dbReference type="ARBA" id="ARBA00004147"/>
    </source>
</evidence>
<dbReference type="InterPro" id="IPR049912">
    <property type="entry name" value="CRESS_DNA_REP"/>
</dbReference>
<evidence type="ECO:0000256" key="2">
    <source>
        <dbReference type="ARBA" id="ARBA00014531"/>
    </source>
</evidence>
<evidence type="ECO:0000256" key="8">
    <source>
        <dbReference type="ARBA" id="ARBA00022723"/>
    </source>
</evidence>
<evidence type="ECO:0000256" key="6">
    <source>
        <dbReference type="ARBA" id="ARBA00022705"/>
    </source>
</evidence>
<dbReference type="Gene3D" id="3.40.1310.20">
    <property type="match status" value="1"/>
</dbReference>
<evidence type="ECO:0000256" key="11">
    <source>
        <dbReference type="ARBA" id="ARBA00022801"/>
    </source>
</evidence>
<dbReference type="GO" id="GO:0003677">
    <property type="term" value="F:DNA binding"/>
    <property type="evidence" value="ECO:0007669"/>
    <property type="project" value="UniProtKB-KW"/>
</dbReference>
<organism evidence="15 16">
    <name type="scientific">Pteropus associated gemycircularvirus 4</name>
    <dbReference type="NCBI Taxonomy" id="1985398"/>
    <lineage>
        <taxon>Viruses</taxon>
        <taxon>Monodnaviria</taxon>
        <taxon>Shotokuvirae</taxon>
        <taxon>Cressdnaviricota</taxon>
        <taxon>Repensiviricetes</taxon>
        <taxon>Geplafuvirales</taxon>
        <taxon>Genomoviridae</taxon>
        <taxon>Gemycircularvirus</taxon>
        <taxon>Gemycircularvirus ptero4</taxon>
    </lineage>
</organism>
<dbReference type="GO" id="GO:0046872">
    <property type="term" value="F:metal ion binding"/>
    <property type="evidence" value="ECO:0007669"/>
    <property type="project" value="UniProtKB-KW"/>
</dbReference>
<accession>A0A140CTS6</accession>
<evidence type="ECO:0000256" key="3">
    <source>
        <dbReference type="ARBA" id="ARBA00022562"/>
    </source>
</evidence>
<protein>
    <recommendedName>
        <fullName evidence="2">Replication-associated protein</fullName>
    </recommendedName>
</protein>
<evidence type="ECO:0000259" key="14">
    <source>
        <dbReference type="PROSITE" id="PS52020"/>
    </source>
</evidence>
<evidence type="ECO:0000256" key="5">
    <source>
        <dbReference type="ARBA" id="ARBA00022695"/>
    </source>
</evidence>
<evidence type="ECO:0000256" key="12">
    <source>
        <dbReference type="ARBA" id="ARBA00023124"/>
    </source>
</evidence>
<dbReference type="Proteomes" id="UP000111010">
    <property type="component" value="Segment"/>
</dbReference>
<dbReference type="RefSeq" id="YP_009506604.1">
    <property type="nucleotide sequence ID" value="NC_038487.1"/>
</dbReference>
<keyword evidence="9" id="KW-0547">Nucleotide-binding</keyword>
<evidence type="ECO:0000256" key="7">
    <source>
        <dbReference type="ARBA" id="ARBA00022722"/>
    </source>
</evidence>
<dbReference type="Pfam" id="PF08283">
    <property type="entry name" value="Gemini_AL1_M"/>
    <property type="match status" value="1"/>
</dbReference>
<dbReference type="Gene3D" id="3.40.50.300">
    <property type="entry name" value="P-loop containing nucleotide triphosphate hydrolases"/>
    <property type="match status" value="1"/>
</dbReference>
<keyword evidence="7" id="KW-0540">Nuclease</keyword>
<dbReference type="GO" id="GO:0016779">
    <property type="term" value="F:nucleotidyltransferase activity"/>
    <property type="evidence" value="ECO:0007669"/>
    <property type="project" value="UniProtKB-KW"/>
</dbReference>
<keyword evidence="8" id="KW-0479">Metal-binding</keyword>
<dbReference type="InterPro" id="IPR022692">
    <property type="entry name" value="Gemini_AL1_REP_central"/>
</dbReference>
<evidence type="ECO:0000313" key="15">
    <source>
        <dbReference type="EMBL" id="AMH87733.1"/>
    </source>
</evidence>
<evidence type="ECO:0000256" key="4">
    <source>
        <dbReference type="ARBA" id="ARBA00022679"/>
    </source>
</evidence>
<keyword evidence="16" id="KW-1185">Reference proteome</keyword>
<evidence type="ECO:0000256" key="9">
    <source>
        <dbReference type="ARBA" id="ARBA00022741"/>
    </source>
</evidence>
<keyword evidence="10" id="KW-0255">Endonuclease</keyword>
<comment type="subcellular location">
    <subcellularLocation>
        <location evidence="1">Host nucleus</location>
    </subcellularLocation>
</comment>
<proteinExistence type="predicted"/>